<evidence type="ECO:0000256" key="11">
    <source>
        <dbReference type="ARBA" id="ARBA00049085"/>
    </source>
</evidence>
<keyword evidence="3 12" id="KW-0862">Zinc</keyword>
<dbReference type="SUPFAM" id="SSF51735">
    <property type="entry name" value="NAD(P)-binding Rossmann-fold domains"/>
    <property type="match status" value="1"/>
</dbReference>
<evidence type="ECO:0000256" key="6">
    <source>
        <dbReference type="ARBA" id="ARBA00037908"/>
    </source>
</evidence>
<comment type="cofactor">
    <cofactor evidence="1 12">
        <name>Zn(2+)</name>
        <dbReference type="ChEBI" id="CHEBI:29105"/>
    </cofactor>
</comment>
<dbReference type="RefSeq" id="WP_033530217.1">
    <property type="nucleotide sequence ID" value="NZ_JAVRFJ010000020.1"/>
</dbReference>
<dbReference type="InterPro" id="IPR050129">
    <property type="entry name" value="Zn_alcohol_dh"/>
</dbReference>
<evidence type="ECO:0000256" key="10">
    <source>
        <dbReference type="ARBA" id="ARBA00048685"/>
    </source>
</evidence>
<comment type="catalytic activity">
    <reaction evidence="10">
        <text>2-deoxy-scyllo-inosamine + NAD(+) = 3-amino-2,3-dideoxy-scyllo-inosose + NADH + H(+)</text>
        <dbReference type="Rhea" id="RHEA:33883"/>
        <dbReference type="ChEBI" id="CHEBI:15378"/>
        <dbReference type="ChEBI" id="CHEBI:57540"/>
        <dbReference type="ChEBI" id="CHEBI:57945"/>
        <dbReference type="ChEBI" id="CHEBI:65002"/>
        <dbReference type="ChEBI" id="CHEBI:65003"/>
        <dbReference type="EC" id="1.1.1.329"/>
    </reaction>
</comment>
<dbReference type="Pfam" id="PF00107">
    <property type="entry name" value="ADH_zinc_N"/>
    <property type="match status" value="1"/>
</dbReference>
<dbReference type="InterPro" id="IPR011032">
    <property type="entry name" value="GroES-like_sf"/>
</dbReference>
<evidence type="ECO:0000313" key="15">
    <source>
        <dbReference type="Proteomes" id="UP001180737"/>
    </source>
</evidence>
<dbReference type="Gene3D" id="3.90.180.10">
    <property type="entry name" value="Medium-chain alcohol dehydrogenases, catalytic domain"/>
    <property type="match status" value="1"/>
</dbReference>
<accession>A0ABU2Z3K7</accession>
<proteinExistence type="inferred from homology"/>
<comment type="function">
    <text evidence="5">Catalyzes the oxidation of 2-deoxy-scyllo-inosamine (DOIA) with NAD(+) or NADP(+), forming 3-amino-2,3-dideoxy-scyllo-inosose (amino-DOI).</text>
</comment>
<evidence type="ECO:0000256" key="4">
    <source>
        <dbReference type="ARBA" id="ARBA00023002"/>
    </source>
</evidence>
<comment type="catalytic activity">
    <reaction evidence="11">
        <text>2-deoxy-scyllo-inosamine + NADP(+) = 3-amino-2,3-dideoxy-scyllo-inosose + NADPH + H(+)</text>
        <dbReference type="Rhea" id="RHEA:33879"/>
        <dbReference type="ChEBI" id="CHEBI:15378"/>
        <dbReference type="ChEBI" id="CHEBI:57783"/>
        <dbReference type="ChEBI" id="CHEBI:58349"/>
        <dbReference type="ChEBI" id="CHEBI:65002"/>
        <dbReference type="ChEBI" id="CHEBI:65003"/>
        <dbReference type="EC" id="1.1.1.329"/>
    </reaction>
</comment>
<evidence type="ECO:0000256" key="7">
    <source>
        <dbReference type="ARBA" id="ARBA00038004"/>
    </source>
</evidence>
<evidence type="ECO:0000256" key="2">
    <source>
        <dbReference type="ARBA" id="ARBA00022723"/>
    </source>
</evidence>
<dbReference type="InterPro" id="IPR013149">
    <property type="entry name" value="ADH-like_C"/>
</dbReference>
<evidence type="ECO:0000256" key="9">
    <source>
        <dbReference type="ARBA" id="ARBA00039387"/>
    </source>
</evidence>
<keyword evidence="2 12" id="KW-0479">Metal-binding</keyword>
<evidence type="ECO:0000256" key="12">
    <source>
        <dbReference type="RuleBase" id="RU361277"/>
    </source>
</evidence>
<dbReference type="EC" id="1.1.1.329" evidence="8"/>
<dbReference type="SUPFAM" id="SSF50129">
    <property type="entry name" value="GroES-like"/>
    <property type="match status" value="1"/>
</dbReference>
<dbReference type="Pfam" id="PF08240">
    <property type="entry name" value="ADH_N"/>
    <property type="match status" value="1"/>
</dbReference>
<keyword evidence="15" id="KW-1185">Reference proteome</keyword>
<evidence type="ECO:0000259" key="13">
    <source>
        <dbReference type="SMART" id="SM00829"/>
    </source>
</evidence>
<dbReference type="InterPro" id="IPR036291">
    <property type="entry name" value="NAD(P)-bd_dom_sf"/>
</dbReference>
<dbReference type="SMART" id="SM00829">
    <property type="entry name" value="PKS_ER"/>
    <property type="match status" value="1"/>
</dbReference>
<evidence type="ECO:0000256" key="8">
    <source>
        <dbReference type="ARBA" id="ARBA00039102"/>
    </source>
</evidence>
<dbReference type="PANTHER" id="PTHR43401">
    <property type="entry name" value="L-THREONINE 3-DEHYDROGENASE"/>
    <property type="match status" value="1"/>
</dbReference>
<keyword evidence="4" id="KW-0560">Oxidoreductase</keyword>
<protein>
    <recommendedName>
        <fullName evidence="9">2-deoxy-scyllo-inosamine dehydrogenase</fullName>
        <ecNumber evidence="8">1.1.1.329</ecNumber>
    </recommendedName>
</protein>
<comment type="similarity">
    <text evidence="7">Belongs to the zinc-containing alcohol dehydrogenase family. DOIA dehydrogenase subfamily.</text>
</comment>
<evidence type="ECO:0000256" key="1">
    <source>
        <dbReference type="ARBA" id="ARBA00001947"/>
    </source>
</evidence>
<dbReference type="PANTHER" id="PTHR43401:SF5">
    <property type="entry name" value="ALCOHOL DEHYDROGENASE-RELATED"/>
    <property type="match status" value="1"/>
</dbReference>
<dbReference type="InterPro" id="IPR013154">
    <property type="entry name" value="ADH-like_N"/>
</dbReference>
<comment type="pathway">
    <text evidence="6">Metabolic intermediate biosynthesis; 2-deoxystreptamine biosynthesis; 2-deoxystreptamine from D-glucose 6-phosphate: step 3/4.</text>
</comment>
<comment type="caution">
    <text evidence="14">The sequence shown here is derived from an EMBL/GenBank/DDBJ whole genome shotgun (WGS) entry which is preliminary data.</text>
</comment>
<dbReference type="InterPro" id="IPR002328">
    <property type="entry name" value="ADH_Zn_CS"/>
</dbReference>
<feature type="domain" description="Enoyl reductase (ER)" evidence="13">
    <location>
        <begin position="8"/>
        <end position="335"/>
    </location>
</feature>
<gene>
    <name evidence="14" type="ORF">RM704_22740</name>
</gene>
<reference evidence="14" key="1">
    <citation type="submission" date="2024-05" db="EMBL/GenBank/DDBJ databases">
        <title>30 novel species of actinomycetes from the DSMZ collection.</title>
        <authorList>
            <person name="Nouioui I."/>
        </authorList>
    </citation>
    <scope>NUCLEOTIDE SEQUENCE</scope>
    <source>
        <strain evidence="14">DSM 3412</strain>
    </source>
</reference>
<evidence type="ECO:0000256" key="3">
    <source>
        <dbReference type="ARBA" id="ARBA00022833"/>
    </source>
</evidence>
<dbReference type="PROSITE" id="PS00059">
    <property type="entry name" value="ADH_ZINC"/>
    <property type="match status" value="1"/>
</dbReference>
<sequence>MQGIVFRGERNLDLVTFPDPTPGPNEVVVRIEASGMCGSDLHIFRGSRGGTHGKIAGHEPAGVIVDAGSEVPGSWLLRSVMVHHYFGCGKCDQCHAGWTQMCRNGAVAMGNTAHGSHADLVKVPFSAILPMPEGLSYLAAAAISCGTGTAWGALKRLNLTGDDTIAIFGQGPVGLAATQLAVAMGARVVALDISPARLKRAHEFGAWWTINPAEVESVADAVRDVTGGRGVSKSLETSGASSAAQAALHVLDLWGAACWVGVGSTIHFDLTEHLYKQITATTSWTMSIPAMDACANFIVERGVNVDALFTERWKLSDYADAYELFDKQTSGKGVFTP</sequence>
<organism evidence="14 15">
    <name type="scientific">Streptomyces gottesmaniae</name>
    <dbReference type="NCBI Taxonomy" id="3075518"/>
    <lineage>
        <taxon>Bacteria</taxon>
        <taxon>Bacillati</taxon>
        <taxon>Actinomycetota</taxon>
        <taxon>Actinomycetes</taxon>
        <taxon>Kitasatosporales</taxon>
        <taxon>Streptomycetaceae</taxon>
        <taxon>Streptomyces</taxon>
    </lineage>
</organism>
<evidence type="ECO:0000256" key="5">
    <source>
        <dbReference type="ARBA" id="ARBA00037678"/>
    </source>
</evidence>
<dbReference type="Proteomes" id="UP001180737">
    <property type="component" value="Unassembled WGS sequence"/>
</dbReference>
<evidence type="ECO:0000313" key="14">
    <source>
        <dbReference type="EMBL" id="MDT0570254.1"/>
    </source>
</evidence>
<dbReference type="InterPro" id="IPR020843">
    <property type="entry name" value="ER"/>
</dbReference>
<name>A0ABU2Z3K7_9ACTN</name>
<dbReference type="EMBL" id="JAVRFJ010000020">
    <property type="protein sequence ID" value="MDT0570254.1"/>
    <property type="molecule type" value="Genomic_DNA"/>
</dbReference>